<name>A0A1X9LNR9_9MICO</name>
<dbReference type="STRING" id="1619308.B5808_17615"/>
<evidence type="ECO:0000313" key="2">
    <source>
        <dbReference type="Proteomes" id="UP000192775"/>
    </source>
</evidence>
<dbReference type="KEGG" id="cphy:B5808_17615"/>
<sequence>MRVDEPLPQGPYRSRALLEQWVQEFREQGHSIAGGLDVALQDGSDGGDTGLVIVHLENEYADIYLQPRQGDPFWEATLTSRLRDRPLTPYQLAALASELVVAGNLCTFLQFKSLDWDRAAGASQRLRRV</sequence>
<dbReference type="EMBL" id="CP020715">
    <property type="protein sequence ID" value="ARJ06836.1"/>
    <property type="molecule type" value="Genomic_DNA"/>
</dbReference>
<protein>
    <submittedName>
        <fullName evidence="1">Uncharacterized protein</fullName>
    </submittedName>
</protein>
<gene>
    <name evidence="1" type="ORF">B5808_17615</name>
</gene>
<accession>A0A1X9LNR9</accession>
<reference evidence="1 2" key="1">
    <citation type="submission" date="2017-04" db="EMBL/GenBank/DDBJ databases">
        <authorList>
            <person name="Afonso C.L."/>
            <person name="Miller P.J."/>
            <person name="Scott M.A."/>
            <person name="Spackman E."/>
            <person name="Goraichik I."/>
            <person name="Dimitrov K.M."/>
            <person name="Suarez D.L."/>
            <person name="Swayne D.E."/>
        </authorList>
    </citation>
    <scope>NUCLEOTIDE SEQUENCE [LARGE SCALE GENOMIC DNA]</scope>
    <source>
        <strain evidence="2">XA(T)</strain>
    </source>
</reference>
<dbReference type="Proteomes" id="UP000192775">
    <property type="component" value="Chromosome"/>
</dbReference>
<keyword evidence="2" id="KW-1185">Reference proteome</keyword>
<evidence type="ECO:0000313" key="1">
    <source>
        <dbReference type="EMBL" id="ARJ06836.1"/>
    </source>
</evidence>
<organism evidence="1 2">
    <name type="scientific">Cnuibacter physcomitrellae</name>
    <dbReference type="NCBI Taxonomy" id="1619308"/>
    <lineage>
        <taxon>Bacteria</taxon>
        <taxon>Bacillati</taxon>
        <taxon>Actinomycetota</taxon>
        <taxon>Actinomycetes</taxon>
        <taxon>Micrococcales</taxon>
        <taxon>Microbacteriaceae</taxon>
        <taxon>Cnuibacter</taxon>
    </lineage>
</organism>
<dbReference type="RefSeq" id="WP_085020974.1">
    <property type="nucleotide sequence ID" value="NZ_BMHD01000001.1"/>
</dbReference>
<dbReference type="AlphaFoldDB" id="A0A1X9LNR9"/>
<proteinExistence type="predicted"/>